<sequence length="189" mass="20657">MPANPAALDFLLSRRSRPARTLTLPVPSREELVTLLTAAVRVPDHGKLEPWRFLVLTRPRTDALARLVEERGAALGLAPEAIAKAASQYAQADLAVAVIQVPRPTDRIPRLEQTLSCGAVCMQLHNAATAAGWGANWLTGWPVEDEIFRRDGLGLAEGERVVGLIHIGTPRTDTPDRPRPDLDRLVTWS</sequence>
<dbReference type="GO" id="GO:0016491">
    <property type="term" value="F:oxidoreductase activity"/>
    <property type="evidence" value="ECO:0007669"/>
    <property type="project" value="UniProtKB-UniRule"/>
</dbReference>
<dbReference type="EMBL" id="AOLV01000029">
    <property type="protein sequence ID" value="EPX83807.1"/>
    <property type="molecule type" value="Genomic_DNA"/>
</dbReference>
<dbReference type="OrthoDB" id="9804207at2"/>
<feature type="domain" description="Nitroreductase" evidence="10">
    <location>
        <begin position="13"/>
        <end position="168"/>
    </location>
</feature>
<dbReference type="EC" id="1.-.-.-" evidence="7"/>
<feature type="compositionally biased region" description="Basic and acidic residues" evidence="9">
    <location>
        <begin position="173"/>
        <end position="189"/>
    </location>
</feature>
<dbReference type="Pfam" id="PF00881">
    <property type="entry name" value="Nitroreductase"/>
    <property type="match status" value="1"/>
</dbReference>
<dbReference type="PANTHER" id="PTHR43821:SF1">
    <property type="entry name" value="NAD(P)H NITROREDUCTASE YDJA-RELATED"/>
    <property type="match status" value="1"/>
</dbReference>
<feature type="binding site" evidence="8">
    <location>
        <position position="41"/>
    </location>
    <ligand>
        <name>FMN</name>
        <dbReference type="ChEBI" id="CHEBI:58210"/>
        <note>ligand shared between dimeric partners</note>
    </ligand>
</feature>
<dbReference type="RefSeq" id="WP_021098680.1">
    <property type="nucleotide sequence ID" value="NZ_KE557323.1"/>
</dbReference>
<keyword evidence="3 7" id="KW-0288">FMN</keyword>
<feature type="binding site" description="in other chain" evidence="8">
    <location>
        <begin position="137"/>
        <end position="139"/>
    </location>
    <ligand>
        <name>FMN</name>
        <dbReference type="ChEBI" id="CHEBI:58210"/>
        <note>ligand shared between dimeric partners</note>
    </ligand>
</feature>
<comment type="caution">
    <text evidence="11">The sequence shown here is derived from an EMBL/GenBank/DDBJ whole genome shotgun (WGS) entry which is preliminary data.</text>
</comment>
<evidence type="ECO:0000256" key="1">
    <source>
        <dbReference type="ARBA" id="ARBA00007118"/>
    </source>
</evidence>
<evidence type="ECO:0000256" key="6">
    <source>
        <dbReference type="ARBA" id="ARBA00023027"/>
    </source>
</evidence>
<evidence type="ECO:0000259" key="10">
    <source>
        <dbReference type="Pfam" id="PF00881"/>
    </source>
</evidence>
<feature type="binding site" description="in other chain" evidence="8">
    <location>
        <begin position="14"/>
        <end position="16"/>
    </location>
    <ligand>
        <name>FMN</name>
        <dbReference type="ChEBI" id="CHEBI:58210"/>
        <note>ligand shared between dimeric partners</note>
    </ligand>
</feature>
<evidence type="ECO:0000256" key="3">
    <source>
        <dbReference type="ARBA" id="ARBA00022643"/>
    </source>
</evidence>
<dbReference type="Gene3D" id="3.40.109.10">
    <property type="entry name" value="NADH Oxidase"/>
    <property type="match status" value="1"/>
</dbReference>
<dbReference type="HOGENOM" id="CLU_070764_5_0_5"/>
<keyword evidence="12" id="KW-1185">Reference proteome</keyword>
<evidence type="ECO:0000256" key="5">
    <source>
        <dbReference type="ARBA" id="ARBA00023002"/>
    </source>
</evidence>
<feature type="binding site" evidence="8">
    <location>
        <position position="45"/>
    </location>
    <ligand>
        <name>FMN</name>
        <dbReference type="ChEBI" id="CHEBI:58210"/>
        <note>ligand shared between dimeric partners</note>
    </ligand>
</feature>
<dbReference type="AlphaFoldDB" id="S9QW45"/>
<comment type="similarity">
    <text evidence="1 7">Belongs to the nitroreductase family.</text>
</comment>
<dbReference type="PIRSF" id="PIRSF000232">
    <property type="entry name" value="YdjA"/>
    <property type="match status" value="1"/>
</dbReference>
<keyword evidence="2 7" id="KW-0285">Flavoprotein</keyword>
<dbReference type="Proteomes" id="UP000015346">
    <property type="component" value="Unassembled WGS sequence"/>
</dbReference>
<keyword evidence="5 7" id="KW-0560">Oxidoreductase</keyword>
<comment type="cofactor">
    <cofactor evidence="8">
        <name>FMN</name>
        <dbReference type="ChEBI" id="CHEBI:58210"/>
    </cofactor>
    <text evidence="8">Binds 1 FMN per subunit.</text>
</comment>
<dbReference type="CDD" id="cd02135">
    <property type="entry name" value="YdjA-like"/>
    <property type="match status" value="1"/>
</dbReference>
<evidence type="ECO:0000256" key="2">
    <source>
        <dbReference type="ARBA" id="ARBA00022630"/>
    </source>
</evidence>
<dbReference type="InterPro" id="IPR026021">
    <property type="entry name" value="YdjA-like"/>
</dbReference>
<gene>
    <name evidence="11" type="ORF">ruthe_02605</name>
</gene>
<keyword evidence="6 7" id="KW-0520">NAD</keyword>
<dbReference type="InterPro" id="IPR000415">
    <property type="entry name" value="Nitroreductase-like"/>
</dbReference>
<evidence type="ECO:0000256" key="7">
    <source>
        <dbReference type="PIRNR" id="PIRNR000232"/>
    </source>
</evidence>
<organism evidence="11 12">
    <name type="scientific">Rubellimicrobium thermophilum DSM 16684</name>
    <dbReference type="NCBI Taxonomy" id="1123069"/>
    <lineage>
        <taxon>Bacteria</taxon>
        <taxon>Pseudomonadati</taxon>
        <taxon>Pseudomonadota</taxon>
        <taxon>Alphaproteobacteria</taxon>
        <taxon>Rhodobacterales</taxon>
        <taxon>Roseobacteraceae</taxon>
        <taxon>Rubellimicrobium</taxon>
    </lineage>
</organism>
<dbReference type="PANTHER" id="PTHR43821">
    <property type="entry name" value="NAD(P)H NITROREDUCTASE YDJA-RELATED"/>
    <property type="match status" value="1"/>
</dbReference>
<evidence type="ECO:0000313" key="11">
    <source>
        <dbReference type="EMBL" id="EPX83807.1"/>
    </source>
</evidence>
<evidence type="ECO:0000256" key="4">
    <source>
        <dbReference type="ARBA" id="ARBA00022857"/>
    </source>
</evidence>
<dbReference type="STRING" id="1123069.ruthe_02605"/>
<protein>
    <recommendedName>
        <fullName evidence="7">Putative NAD(P)H nitroreductase</fullName>
        <ecNumber evidence="7">1.-.-.-</ecNumber>
    </recommendedName>
</protein>
<keyword evidence="4 7" id="KW-0521">NADP</keyword>
<dbReference type="InterPro" id="IPR052530">
    <property type="entry name" value="NAD(P)H_nitroreductase"/>
</dbReference>
<evidence type="ECO:0000256" key="9">
    <source>
        <dbReference type="SAM" id="MobiDB-lite"/>
    </source>
</evidence>
<dbReference type="PATRIC" id="fig|1123069.3.peg.2579"/>
<name>S9QW45_9RHOB</name>
<accession>S9QW45</accession>
<evidence type="ECO:0000313" key="12">
    <source>
        <dbReference type="Proteomes" id="UP000015346"/>
    </source>
</evidence>
<dbReference type="SUPFAM" id="SSF55469">
    <property type="entry name" value="FMN-dependent nitroreductase-like"/>
    <property type="match status" value="1"/>
</dbReference>
<evidence type="ECO:0000256" key="8">
    <source>
        <dbReference type="PIRSR" id="PIRSR000232-1"/>
    </source>
</evidence>
<proteinExistence type="inferred from homology"/>
<reference evidence="11 12" key="1">
    <citation type="journal article" date="2013" name="Stand. Genomic Sci.">
        <title>Genome sequence of the reddish-pigmented Rubellimicrobium thermophilum type strain (DSM 16684(T)), a member of the Roseobacter clade.</title>
        <authorList>
            <person name="Fiebig A."/>
            <person name="Riedel T."/>
            <person name="Gronow S."/>
            <person name="Petersen J."/>
            <person name="Klenk H.P."/>
            <person name="Goker M."/>
        </authorList>
    </citation>
    <scope>NUCLEOTIDE SEQUENCE [LARGE SCALE GENOMIC DNA]</scope>
    <source>
        <strain evidence="11 12">DSM 16684</strain>
    </source>
</reference>
<feature type="region of interest" description="Disordered" evidence="9">
    <location>
        <begin position="168"/>
        <end position="189"/>
    </location>
</feature>
<dbReference type="InterPro" id="IPR029479">
    <property type="entry name" value="Nitroreductase"/>
</dbReference>